<dbReference type="Proteomes" id="UP000434580">
    <property type="component" value="Unassembled WGS sequence"/>
</dbReference>
<sequence>MKIYTKRSPLLYFLLFFITFVPLIFEADVVKSFSYVLFFLHAVVSFFLLYPRGNTKIFFSPLAITIFYVDLSFALGAYAYHHGIVLMHTDNYVDYLAWTNTGYTTFYMLMCGNVLLFLAGTWTPSSFDYRHDVEKKVLAFALVSLCYSLPFFFMPLDASLFGGGSGGNLAVIPKSITALMFIYYLAYFRKKLRFPFYFLILIVFAISSAHSKREAIFLVFPILLLEALFNGLVLNFRSLVVGGVVFLLCVLLIIAMSIVRGYGGFSEVDGLFSALPHVAEYVISPLFLASFFNNIEVNYTYFHSMQALEYICDDSELLSYGSTIFKALFVFIPRAIWEGKPLSMISLYTGFHDPAFRASGGSYPVNLYSEAFWNFRIAGLAYILVVGLAVMTLYKKFIEALYSADLRVLPWALYVYMNFLTYVRGSGLDQYFAYGFLSFIYVALCYFTVMPFIKKTS</sequence>
<protein>
    <recommendedName>
        <fullName evidence="4">O-antigen polysaccharide polymerase Wzy</fullName>
    </recommendedName>
</protein>
<dbReference type="GO" id="GO:0016020">
    <property type="term" value="C:membrane"/>
    <property type="evidence" value="ECO:0007669"/>
    <property type="project" value="InterPro"/>
</dbReference>
<keyword evidence="1" id="KW-0812">Transmembrane</keyword>
<feature type="transmembrane region" description="Helical" evidence="1">
    <location>
        <begin position="194"/>
        <end position="210"/>
    </location>
</feature>
<feature type="transmembrane region" description="Helical" evidence="1">
    <location>
        <begin position="9"/>
        <end position="27"/>
    </location>
</feature>
<dbReference type="InterPro" id="IPR000175">
    <property type="entry name" value="Na/ntran_symport"/>
</dbReference>
<feature type="transmembrane region" description="Helical" evidence="1">
    <location>
        <begin position="33"/>
        <end position="50"/>
    </location>
</feature>
<dbReference type="AlphaFoldDB" id="A0A5S9QNP4"/>
<evidence type="ECO:0000256" key="1">
    <source>
        <dbReference type="SAM" id="Phobius"/>
    </source>
</evidence>
<proteinExistence type="predicted"/>
<feature type="transmembrane region" description="Helical" evidence="1">
    <location>
        <begin position="278"/>
        <end position="296"/>
    </location>
</feature>
<feature type="transmembrane region" description="Helical" evidence="1">
    <location>
        <begin position="373"/>
        <end position="394"/>
    </location>
</feature>
<feature type="transmembrane region" description="Helical" evidence="1">
    <location>
        <begin position="431"/>
        <end position="453"/>
    </location>
</feature>
<dbReference type="EMBL" id="CACSII010000021">
    <property type="protein sequence ID" value="CAA0120745.1"/>
    <property type="molecule type" value="Genomic_DNA"/>
</dbReference>
<feature type="transmembrane region" description="Helical" evidence="1">
    <location>
        <begin position="57"/>
        <end position="81"/>
    </location>
</feature>
<feature type="transmembrane region" description="Helical" evidence="1">
    <location>
        <begin position="137"/>
        <end position="156"/>
    </location>
</feature>
<feature type="transmembrane region" description="Helical" evidence="1">
    <location>
        <begin position="406"/>
        <end position="425"/>
    </location>
</feature>
<keyword evidence="1" id="KW-0472">Membrane</keyword>
<evidence type="ECO:0000313" key="3">
    <source>
        <dbReference type="Proteomes" id="UP000434580"/>
    </source>
</evidence>
<feature type="transmembrane region" description="Helical" evidence="1">
    <location>
        <begin position="216"/>
        <end position="234"/>
    </location>
</feature>
<dbReference type="PROSITE" id="PS50267">
    <property type="entry name" value="NA_NEUROTRAN_SYMP_3"/>
    <property type="match status" value="1"/>
</dbReference>
<feature type="transmembrane region" description="Helical" evidence="1">
    <location>
        <begin position="101"/>
        <end position="125"/>
    </location>
</feature>
<name>A0A5S9QNP4_9GAMM</name>
<gene>
    <name evidence="2" type="ORF">DPBNPPHM_02601</name>
</gene>
<accession>A0A5S9QNP4</accession>
<organism evidence="2 3">
    <name type="scientific">BD1-7 clade bacterium</name>
    <dbReference type="NCBI Taxonomy" id="2029982"/>
    <lineage>
        <taxon>Bacteria</taxon>
        <taxon>Pseudomonadati</taxon>
        <taxon>Pseudomonadota</taxon>
        <taxon>Gammaproteobacteria</taxon>
        <taxon>Cellvibrionales</taxon>
        <taxon>Spongiibacteraceae</taxon>
        <taxon>BD1-7 clade</taxon>
    </lineage>
</organism>
<evidence type="ECO:0000313" key="2">
    <source>
        <dbReference type="EMBL" id="CAA0120745.1"/>
    </source>
</evidence>
<feature type="transmembrane region" description="Helical" evidence="1">
    <location>
        <begin position="239"/>
        <end position="258"/>
    </location>
</feature>
<evidence type="ECO:0008006" key="4">
    <source>
        <dbReference type="Google" id="ProtNLM"/>
    </source>
</evidence>
<feature type="transmembrane region" description="Helical" evidence="1">
    <location>
        <begin position="168"/>
        <end position="187"/>
    </location>
</feature>
<reference evidence="2 3" key="1">
    <citation type="submission" date="2019-11" db="EMBL/GenBank/DDBJ databases">
        <authorList>
            <person name="Holert J."/>
        </authorList>
    </citation>
    <scope>NUCLEOTIDE SEQUENCE [LARGE SCALE GENOMIC DNA]</scope>
    <source>
        <strain evidence="2">BC5_2</strain>
    </source>
</reference>
<dbReference type="OrthoDB" id="7069282at2"/>
<keyword evidence="1" id="KW-1133">Transmembrane helix</keyword>